<evidence type="ECO:0000259" key="7">
    <source>
        <dbReference type="Pfam" id="PF00892"/>
    </source>
</evidence>
<dbReference type="Proteomes" id="UP000517547">
    <property type="component" value="Unassembled WGS sequence"/>
</dbReference>
<dbReference type="RefSeq" id="WP_017128923.1">
    <property type="nucleotide sequence ID" value="NZ_JACAQE010000010.1"/>
</dbReference>
<dbReference type="InterPro" id="IPR050638">
    <property type="entry name" value="AA-Vitamin_Transporters"/>
</dbReference>
<feature type="transmembrane region" description="Helical" evidence="6">
    <location>
        <begin position="65"/>
        <end position="86"/>
    </location>
</feature>
<sequence length="284" mass="30473">MSTVTCGVRTQGYWLAAVGAILVWSTLALSVTFCADVPPLFMTGIALSIGALMGLPWVKAWSMPWPLLLIGTVCMLGYHVIYFYALQMADPIGVSLIHYLWPVMIVVLAPLFVRNGTLSKRCLLAGIVGFLGAIISCDTSQLVGADGLLGYGLALLSALVWAVYSLLAKKYPGVQSASVGLFCLISGVVCLVGFRMGHPWPSLDTRETLALVYMGIGPMGGAFYLWDLAMKKADPQQVAVLSYATPVLSTAFLALYLGQGMQLSIWFGALLVVVSMVMTRSFKL</sequence>
<evidence type="ECO:0000256" key="1">
    <source>
        <dbReference type="ARBA" id="ARBA00004651"/>
    </source>
</evidence>
<proteinExistence type="predicted"/>
<keyword evidence="3 6" id="KW-0812">Transmembrane</keyword>
<dbReference type="GO" id="GO:0005886">
    <property type="term" value="C:plasma membrane"/>
    <property type="evidence" value="ECO:0007669"/>
    <property type="project" value="UniProtKB-SubCell"/>
</dbReference>
<evidence type="ECO:0000256" key="2">
    <source>
        <dbReference type="ARBA" id="ARBA00022475"/>
    </source>
</evidence>
<evidence type="ECO:0000256" key="4">
    <source>
        <dbReference type="ARBA" id="ARBA00022989"/>
    </source>
</evidence>
<feature type="transmembrane region" description="Helical" evidence="6">
    <location>
        <begin position="39"/>
        <end position="58"/>
    </location>
</feature>
<feature type="transmembrane region" description="Helical" evidence="6">
    <location>
        <begin position="12"/>
        <end position="33"/>
    </location>
</feature>
<evidence type="ECO:0000256" key="6">
    <source>
        <dbReference type="SAM" id="Phobius"/>
    </source>
</evidence>
<evidence type="ECO:0000256" key="3">
    <source>
        <dbReference type="ARBA" id="ARBA00022692"/>
    </source>
</evidence>
<evidence type="ECO:0000256" key="5">
    <source>
        <dbReference type="ARBA" id="ARBA00023136"/>
    </source>
</evidence>
<dbReference type="SUPFAM" id="SSF103481">
    <property type="entry name" value="Multidrug resistance efflux transporter EmrE"/>
    <property type="match status" value="2"/>
</dbReference>
<evidence type="ECO:0000313" key="9">
    <source>
        <dbReference type="Proteomes" id="UP000517547"/>
    </source>
</evidence>
<comment type="caution">
    <text evidence="8">The sequence shown here is derived from an EMBL/GenBank/DDBJ whole genome shotgun (WGS) entry which is preliminary data.</text>
</comment>
<keyword evidence="2" id="KW-1003">Cell membrane</keyword>
<feature type="transmembrane region" description="Helical" evidence="6">
    <location>
        <begin position="122"/>
        <end position="142"/>
    </location>
</feature>
<feature type="transmembrane region" description="Helical" evidence="6">
    <location>
        <begin position="179"/>
        <end position="196"/>
    </location>
</feature>
<feature type="domain" description="EamA" evidence="7">
    <location>
        <begin position="149"/>
        <end position="279"/>
    </location>
</feature>
<protein>
    <submittedName>
        <fullName evidence="8">EamA family transporter</fullName>
    </submittedName>
</protein>
<dbReference type="EMBL" id="JACAQE010000010">
    <property type="protein sequence ID" value="NWC17759.1"/>
    <property type="molecule type" value="Genomic_DNA"/>
</dbReference>
<dbReference type="Pfam" id="PF00892">
    <property type="entry name" value="EamA"/>
    <property type="match status" value="2"/>
</dbReference>
<feature type="transmembrane region" description="Helical" evidence="6">
    <location>
        <begin position="208"/>
        <end position="226"/>
    </location>
</feature>
<keyword evidence="5 6" id="KW-0472">Membrane</keyword>
<reference evidence="8 9" key="1">
    <citation type="submission" date="2020-04" db="EMBL/GenBank/DDBJ databases">
        <title>Molecular characterization of pseudomonads from Agaricus bisporus reveal novel blotch 2 pathogens in Western Europe.</title>
        <authorList>
            <person name="Taparia T."/>
            <person name="Krijger M."/>
            <person name="Haynes E."/>
            <person name="Elpinstone J.G."/>
            <person name="Noble R."/>
            <person name="Van Der Wolf J."/>
        </authorList>
    </citation>
    <scope>NUCLEOTIDE SEQUENCE [LARGE SCALE GENOMIC DNA]</scope>
    <source>
        <strain evidence="8 9">IPO3738</strain>
    </source>
</reference>
<comment type="subcellular location">
    <subcellularLocation>
        <location evidence="1">Cell membrane</location>
        <topology evidence="1">Multi-pass membrane protein</topology>
    </subcellularLocation>
</comment>
<dbReference type="InterPro" id="IPR037185">
    <property type="entry name" value="EmrE-like"/>
</dbReference>
<dbReference type="PANTHER" id="PTHR32322:SF18">
    <property type="entry name" value="S-ADENOSYLMETHIONINE_S-ADENOSYLHOMOCYSTEINE TRANSPORTER"/>
    <property type="match status" value="1"/>
</dbReference>
<feature type="transmembrane region" description="Helical" evidence="6">
    <location>
        <begin position="148"/>
        <end position="167"/>
    </location>
</feature>
<feature type="transmembrane region" description="Helical" evidence="6">
    <location>
        <begin position="238"/>
        <end position="257"/>
    </location>
</feature>
<dbReference type="AlphaFoldDB" id="A0A7Y8CGB2"/>
<evidence type="ECO:0000313" key="8">
    <source>
        <dbReference type="EMBL" id="NWC17759.1"/>
    </source>
</evidence>
<dbReference type="InterPro" id="IPR000620">
    <property type="entry name" value="EamA_dom"/>
</dbReference>
<gene>
    <name evidence="8" type="ORF">HX845_29175</name>
</gene>
<feature type="transmembrane region" description="Helical" evidence="6">
    <location>
        <begin position="92"/>
        <end position="113"/>
    </location>
</feature>
<accession>A0A7Y8CGB2</accession>
<dbReference type="PANTHER" id="PTHR32322">
    <property type="entry name" value="INNER MEMBRANE TRANSPORTER"/>
    <property type="match status" value="1"/>
</dbReference>
<keyword evidence="4 6" id="KW-1133">Transmembrane helix</keyword>
<organism evidence="8 9">
    <name type="scientific">Pseudomonas gingeri</name>
    <dbReference type="NCBI Taxonomy" id="117681"/>
    <lineage>
        <taxon>Bacteria</taxon>
        <taxon>Pseudomonadati</taxon>
        <taxon>Pseudomonadota</taxon>
        <taxon>Gammaproteobacteria</taxon>
        <taxon>Pseudomonadales</taxon>
        <taxon>Pseudomonadaceae</taxon>
        <taxon>Pseudomonas</taxon>
    </lineage>
</organism>
<name>A0A7Y8CGB2_9PSED</name>
<feature type="transmembrane region" description="Helical" evidence="6">
    <location>
        <begin position="263"/>
        <end position="282"/>
    </location>
</feature>
<feature type="domain" description="EamA" evidence="7">
    <location>
        <begin position="12"/>
        <end position="135"/>
    </location>
</feature>